<keyword evidence="2" id="KW-1185">Reference proteome</keyword>
<proteinExistence type="predicted"/>
<accession>A0ABT9YTN3</accession>
<evidence type="ECO:0000313" key="1">
    <source>
        <dbReference type="EMBL" id="MDQ0223110.1"/>
    </source>
</evidence>
<comment type="caution">
    <text evidence="1">The sequence shown here is derived from an EMBL/GenBank/DDBJ whole genome shotgun (WGS) entry which is preliminary data.</text>
</comment>
<evidence type="ECO:0000313" key="2">
    <source>
        <dbReference type="Proteomes" id="UP001223079"/>
    </source>
</evidence>
<organism evidence="1 2">
    <name type="scientific">Streptococcus moroccensis</name>
    <dbReference type="NCBI Taxonomy" id="1451356"/>
    <lineage>
        <taxon>Bacteria</taxon>
        <taxon>Bacillati</taxon>
        <taxon>Bacillota</taxon>
        <taxon>Bacilli</taxon>
        <taxon>Lactobacillales</taxon>
        <taxon>Streptococcaceae</taxon>
        <taxon>Streptococcus</taxon>
    </lineage>
</organism>
<dbReference type="EMBL" id="JAUSTM010000017">
    <property type="protein sequence ID" value="MDQ0223110.1"/>
    <property type="molecule type" value="Genomic_DNA"/>
</dbReference>
<gene>
    <name evidence="1" type="ORF">J2S23_001685</name>
</gene>
<dbReference type="RefSeq" id="WP_307122265.1">
    <property type="nucleotide sequence ID" value="NZ_JAUSTM010000017.1"/>
</dbReference>
<protein>
    <submittedName>
        <fullName evidence="1">Uncharacterized protein</fullName>
    </submittedName>
</protein>
<name>A0ABT9YTN3_9STRE</name>
<reference evidence="1 2" key="1">
    <citation type="submission" date="2023-07" db="EMBL/GenBank/DDBJ databases">
        <title>Genomic Encyclopedia of Type Strains, Phase IV (KMG-IV): sequencing the most valuable type-strain genomes for metagenomic binning, comparative biology and taxonomic classification.</title>
        <authorList>
            <person name="Goeker M."/>
        </authorList>
    </citation>
    <scope>NUCLEOTIDE SEQUENCE [LARGE SCALE GENOMIC DNA]</scope>
    <source>
        <strain evidence="1 2">DSM 105143</strain>
    </source>
</reference>
<sequence>MTLIIEPKNPQLFGNALFMPSLFHLIAMRHAAITGLPLLQQDERIDNRLEIALLTEE</sequence>
<dbReference type="Proteomes" id="UP001223079">
    <property type="component" value="Unassembled WGS sequence"/>
</dbReference>